<sequence length="939" mass="104028">MLRSTRVLASMCAGLVCLAAIHGAAGNGLLQAPPNASQLAHCPTSCGDVKFSYPFGIGPDCFRQGLELTCNQADRPPKLLLGNSNIQVTYISVGNSTGGASTMIGYNITMSPGTDTYNRSWKTPAEGVMIYGRLYVVGCNVEVYMFGDNMTDLIGSCMSICPDNTENMERAGNVGGNCGGIGCCYINLRRDLFTINLVRHNSTRAEQDKALSKVKIFGSYGYYEFVVSDLFSSWVNTSNLYGGATSVFDFAITDQPNCERAQLNKDSYACNNESNCYDGRSARGYYCLCPNMQGNPYVIDGCTQDYNSTHRDNCTRACGNMTIPFPFGIEEGCYASDNFRLNCTPRNVTVLDRGYAQYRVTNVSLDDGVLAVSNKLNDTSSNNVERIVSTNYGGAYGTFEDYGESIVDGIFYFSEEDVIINWVIANLTCQQAMQRTATYACVSHNSHCENVTRGKTRYGYLCKCNDGFQGNPYLRNNCTDINECDIPNKCNGICHNYDGGFNCTSCSHGKVYDRTKHKCVMSAKEHNLILGIAIGVACGLGSIVVALGAIVLTRKWKKGIQRRVRRAYFKKNQGLLLEQLISNESTTEKTKIFSLDELVEATNNFDITRVLGCGGHGTVYKGILSDQRVVAIKKSKIVEQTEIDQFINEVVILSQIIHRNVVKLFGCCLEDEVPLLVYEFISNGTLYDLLHKDTMAKCLLSWNDRVRIAMEAAGALSYLHSAAAIPIFHRDVKSSNILLDDNFTAKVSDFGASRSLSLDETHVVTIVQGTFGYLDPEYYHTGELTEKSDVYSFGVILVELLTRKKPIFINDLGAKENLSHYFIEGLQEGALMEIMDSHIMEEADQDEINYIASLTEACLRTKGGQRPTMKEVEMRLQFLRTKLLRKAQNLPRNDEEIEPLLRPDARNLTNPANALQLTSQGVSGYSLEQDFDSSIYLPR</sequence>
<evidence type="ECO:0000256" key="10">
    <source>
        <dbReference type="ARBA" id="ARBA00022989"/>
    </source>
</evidence>
<keyword evidence="6 16" id="KW-0732">Signal</keyword>
<evidence type="ECO:0000256" key="4">
    <source>
        <dbReference type="ARBA" id="ARBA00022679"/>
    </source>
</evidence>
<dbReference type="EMBL" id="CM029038">
    <property type="protein sequence ID" value="KAG2652522.1"/>
    <property type="molecule type" value="Genomic_DNA"/>
</dbReference>
<dbReference type="PROSITE" id="PS50011">
    <property type="entry name" value="PROTEIN_KINASE_DOM"/>
    <property type="match status" value="1"/>
</dbReference>
<dbReference type="GO" id="GO:0005524">
    <property type="term" value="F:ATP binding"/>
    <property type="evidence" value="ECO:0007669"/>
    <property type="project" value="UniProtKB-UniRule"/>
</dbReference>
<dbReference type="InterPro" id="IPR009030">
    <property type="entry name" value="Growth_fac_rcpt_cys_sf"/>
</dbReference>
<evidence type="ECO:0000313" key="18">
    <source>
        <dbReference type="EMBL" id="KAG2652522.1"/>
    </source>
</evidence>
<dbReference type="InterPro" id="IPR045274">
    <property type="entry name" value="WAK-like"/>
</dbReference>
<comment type="caution">
    <text evidence="18">The sequence shown here is derived from an EMBL/GenBank/DDBJ whole genome shotgun (WGS) entry which is preliminary data.</text>
</comment>
<keyword evidence="11 15" id="KW-0472">Membrane</keyword>
<organism evidence="18 19">
    <name type="scientific">Panicum virgatum</name>
    <name type="common">Blackwell switchgrass</name>
    <dbReference type="NCBI Taxonomy" id="38727"/>
    <lineage>
        <taxon>Eukaryota</taxon>
        <taxon>Viridiplantae</taxon>
        <taxon>Streptophyta</taxon>
        <taxon>Embryophyta</taxon>
        <taxon>Tracheophyta</taxon>
        <taxon>Spermatophyta</taxon>
        <taxon>Magnoliopsida</taxon>
        <taxon>Liliopsida</taxon>
        <taxon>Poales</taxon>
        <taxon>Poaceae</taxon>
        <taxon>PACMAD clade</taxon>
        <taxon>Panicoideae</taxon>
        <taxon>Panicodae</taxon>
        <taxon>Paniceae</taxon>
        <taxon>Panicinae</taxon>
        <taxon>Panicum</taxon>
        <taxon>Panicum sect. Hiantes</taxon>
    </lineage>
</organism>
<evidence type="ECO:0000256" key="11">
    <source>
        <dbReference type="ARBA" id="ARBA00023136"/>
    </source>
</evidence>
<proteinExistence type="predicted"/>
<evidence type="ECO:0000313" key="19">
    <source>
        <dbReference type="Proteomes" id="UP000823388"/>
    </source>
</evidence>
<evidence type="ECO:0000256" key="5">
    <source>
        <dbReference type="ARBA" id="ARBA00022692"/>
    </source>
</evidence>
<keyword evidence="7 14" id="KW-0547">Nucleotide-binding</keyword>
<dbReference type="Gene3D" id="2.10.25.10">
    <property type="entry name" value="Laminin"/>
    <property type="match status" value="1"/>
</dbReference>
<feature type="transmembrane region" description="Helical" evidence="15">
    <location>
        <begin position="528"/>
        <end position="553"/>
    </location>
</feature>
<dbReference type="GO" id="GO:0004674">
    <property type="term" value="F:protein serine/threonine kinase activity"/>
    <property type="evidence" value="ECO:0007669"/>
    <property type="project" value="UniProtKB-KW"/>
</dbReference>
<dbReference type="SUPFAM" id="SSF57184">
    <property type="entry name" value="Growth factor receptor domain"/>
    <property type="match status" value="1"/>
</dbReference>
<evidence type="ECO:0000256" key="14">
    <source>
        <dbReference type="PROSITE-ProRule" id="PRU10141"/>
    </source>
</evidence>
<dbReference type="GO" id="GO:0007166">
    <property type="term" value="P:cell surface receptor signaling pathway"/>
    <property type="evidence" value="ECO:0007669"/>
    <property type="project" value="InterPro"/>
</dbReference>
<dbReference type="InterPro" id="IPR000719">
    <property type="entry name" value="Prot_kinase_dom"/>
</dbReference>
<keyword evidence="5 15" id="KW-0812">Transmembrane</keyword>
<accession>A0A8T0WTN3</accession>
<reference evidence="18" key="1">
    <citation type="submission" date="2020-05" db="EMBL/GenBank/DDBJ databases">
        <title>WGS assembly of Panicum virgatum.</title>
        <authorList>
            <person name="Lovell J.T."/>
            <person name="Jenkins J."/>
            <person name="Shu S."/>
            <person name="Juenger T.E."/>
            <person name="Schmutz J."/>
        </authorList>
    </citation>
    <scope>NUCLEOTIDE SEQUENCE</scope>
    <source>
        <strain evidence="18">AP13</strain>
    </source>
</reference>
<evidence type="ECO:0000256" key="9">
    <source>
        <dbReference type="ARBA" id="ARBA00022840"/>
    </source>
</evidence>
<dbReference type="FunFam" id="3.30.200.20:FF:000043">
    <property type="entry name" value="Wall-associated receptor kinase 2"/>
    <property type="match status" value="1"/>
</dbReference>
<dbReference type="FunFam" id="1.10.510.10:FF:000084">
    <property type="entry name" value="Wall-associated receptor kinase 2"/>
    <property type="match status" value="1"/>
</dbReference>
<dbReference type="InterPro" id="IPR018097">
    <property type="entry name" value="EGF_Ca-bd_CS"/>
</dbReference>
<keyword evidence="12" id="KW-1015">Disulfide bond</keyword>
<dbReference type="GO" id="GO:0030247">
    <property type="term" value="F:polysaccharide binding"/>
    <property type="evidence" value="ECO:0007669"/>
    <property type="project" value="InterPro"/>
</dbReference>
<dbReference type="InterPro" id="IPR025287">
    <property type="entry name" value="WAK_GUB"/>
</dbReference>
<feature type="chain" id="PRO_5035811216" description="Protein kinase domain-containing protein" evidence="16">
    <location>
        <begin position="27"/>
        <end position="939"/>
    </location>
</feature>
<gene>
    <name evidence="18" type="ORF">PVAP13_1NG358619</name>
</gene>
<dbReference type="GO" id="GO:0005509">
    <property type="term" value="F:calcium ion binding"/>
    <property type="evidence" value="ECO:0007669"/>
    <property type="project" value="InterPro"/>
</dbReference>
<keyword evidence="8" id="KW-0418">Kinase</keyword>
<evidence type="ECO:0000256" key="3">
    <source>
        <dbReference type="ARBA" id="ARBA00022536"/>
    </source>
</evidence>
<evidence type="ECO:0000256" key="1">
    <source>
        <dbReference type="ARBA" id="ARBA00004479"/>
    </source>
</evidence>
<dbReference type="CDD" id="cd00054">
    <property type="entry name" value="EGF_CA"/>
    <property type="match status" value="1"/>
</dbReference>
<comment type="subcellular location">
    <subcellularLocation>
        <location evidence="1">Membrane</location>
        <topology evidence="1">Single-pass type I membrane protein</topology>
    </subcellularLocation>
</comment>
<keyword evidence="19" id="KW-1185">Reference proteome</keyword>
<dbReference type="PROSITE" id="PS00107">
    <property type="entry name" value="PROTEIN_KINASE_ATP"/>
    <property type="match status" value="1"/>
</dbReference>
<evidence type="ECO:0000256" key="13">
    <source>
        <dbReference type="ARBA" id="ARBA00023180"/>
    </source>
</evidence>
<dbReference type="Proteomes" id="UP000823388">
    <property type="component" value="Chromosome 1N"/>
</dbReference>
<feature type="domain" description="Protein kinase" evidence="17">
    <location>
        <begin position="605"/>
        <end position="879"/>
    </location>
</feature>
<protein>
    <recommendedName>
        <fullName evidence="17">Protein kinase domain-containing protein</fullName>
    </recommendedName>
</protein>
<dbReference type="SMART" id="SM00220">
    <property type="entry name" value="S_TKc"/>
    <property type="match status" value="1"/>
</dbReference>
<dbReference type="InterPro" id="IPR001245">
    <property type="entry name" value="Ser-Thr/Tyr_kinase_cat_dom"/>
</dbReference>
<dbReference type="InterPro" id="IPR017441">
    <property type="entry name" value="Protein_kinase_ATP_BS"/>
</dbReference>
<dbReference type="FunFam" id="2.10.25.10:FF:000583">
    <property type="entry name" value="Os02g0633066 protein"/>
    <property type="match status" value="1"/>
</dbReference>
<keyword evidence="2" id="KW-0723">Serine/threonine-protein kinase</keyword>
<evidence type="ECO:0000256" key="16">
    <source>
        <dbReference type="SAM" id="SignalP"/>
    </source>
</evidence>
<dbReference type="PROSITE" id="PS01187">
    <property type="entry name" value="EGF_CA"/>
    <property type="match status" value="1"/>
</dbReference>
<dbReference type="InterPro" id="IPR011009">
    <property type="entry name" value="Kinase-like_dom_sf"/>
</dbReference>
<dbReference type="PANTHER" id="PTHR27005">
    <property type="entry name" value="WALL-ASSOCIATED RECEPTOR KINASE-LIKE 21"/>
    <property type="match status" value="1"/>
</dbReference>
<evidence type="ECO:0000256" key="12">
    <source>
        <dbReference type="ARBA" id="ARBA00023157"/>
    </source>
</evidence>
<evidence type="ECO:0000256" key="7">
    <source>
        <dbReference type="ARBA" id="ARBA00022741"/>
    </source>
</evidence>
<dbReference type="OrthoDB" id="5958943at2759"/>
<dbReference type="SMART" id="SM00181">
    <property type="entry name" value="EGF"/>
    <property type="match status" value="3"/>
</dbReference>
<evidence type="ECO:0000256" key="8">
    <source>
        <dbReference type="ARBA" id="ARBA00022777"/>
    </source>
</evidence>
<dbReference type="InterPro" id="IPR008271">
    <property type="entry name" value="Ser/Thr_kinase_AS"/>
</dbReference>
<dbReference type="Pfam" id="PF13947">
    <property type="entry name" value="GUB_WAK_bind"/>
    <property type="match status" value="2"/>
</dbReference>
<keyword evidence="3" id="KW-0245">EGF-like domain</keyword>
<keyword evidence="4" id="KW-0808">Transferase</keyword>
<evidence type="ECO:0000256" key="6">
    <source>
        <dbReference type="ARBA" id="ARBA00022729"/>
    </source>
</evidence>
<dbReference type="InterPro" id="IPR000742">
    <property type="entry name" value="EGF"/>
</dbReference>
<dbReference type="Pfam" id="PF07714">
    <property type="entry name" value="PK_Tyr_Ser-Thr"/>
    <property type="match status" value="1"/>
</dbReference>
<dbReference type="GO" id="GO:0005886">
    <property type="term" value="C:plasma membrane"/>
    <property type="evidence" value="ECO:0007669"/>
    <property type="project" value="TreeGrafter"/>
</dbReference>
<dbReference type="Gene3D" id="1.10.510.10">
    <property type="entry name" value="Transferase(Phosphotransferase) domain 1"/>
    <property type="match status" value="1"/>
</dbReference>
<dbReference type="PROSITE" id="PS00108">
    <property type="entry name" value="PROTEIN_KINASE_ST"/>
    <property type="match status" value="1"/>
</dbReference>
<keyword evidence="9 14" id="KW-0067">ATP-binding</keyword>
<keyword evidence="10 15" id="KW-1133">Transmembrane helix</keyword>
<dbReference type="AlphaFoldDB" id="A0A8T0WTN3"/>
<evidence type="ECO:0000256" key="2">
    <source>
        <dbReference type="ARBA" id="ARBA00022527"/>
    </source>
</evidence>
<dbReference type="SUPFAM" id="SSF56112">
    <property type="entry name" value="Protein kinase-like (PK-like)"/>
    <property type="match status" value="1"/>
</dbReference>
<dbReference type="CDD" id="cd14066">
    <property type="entry name" value="STKc_IRAK"/>
    <property type="match status" value="1"/>
</dbReference>
<evidence type="ECO:0000256" key="15">
    <source>
        <dbReference type="SAM" id="Phobius"/>
    </source>
</evidence>
<feature type="binding site" evidence="14">
    <location>
        <position position="634"/>
    </location>
    <ligand>
        <name>ATP</name>
        <dbReference type="ChEBI" id="CHEBI:30616"/>
    </ligand>
</feature>
<dbReference type="SMART" id="SM00179">
    <property type="entry name" value="EGF_CA"/>
    <property type="match status" value="1"/>
</dbReference>
<name>A0A8T0WTN3_PANVG</name>
<evidence type="ECO:0000259" key="17">
    <source>
        <dbReference type="PROSITE" id="PS50011"/>
    </source>
</evidence>
<dbReference type="InterPro" id="IPR001881">
    <property type="entry name" value="EGF-like_Ca-bd_dom"/>
</dbReference>
<dbReference type="PANTHER" id="PTHR27005:SF283">
    <property type="entry name" value="OS02G0633066 PROTEIN"/>
    <property type="match status" value="1"/>
</dbReference>
<dbReference type="Gene3D" id="3.30.200.20">
    <property type="entry name" value="Phosphorylase Kinase, domain 1"/>
    <property type="match status" value="1"/>
</dbReference>
<keyword evidence="13" id="KW-0325">Glycoprotein</keyword>
<feature type="signal peptide" evidence="16">
    <location>
        <begin position="1"/>
        <end position="26"/>
    </location>
</feature>